<dbReference type="Gene3D" id="1.20.1280.50">
    <property type="match status" value="1"/>
</dbReference>
<dbReference type="PANTHER" id="PTHR33110:SF135">
    <property type="entry name" value="OS05G0539300 PROTEIN"/>
    <property type="match status" value="1"/>
</dbReference>
<sequence>METLNHKLNHEVIRLIHERLPCLDDRRRMGQVCHSWCVAVAPQQPQPRTRLLLLSSNLIPRALSCFGTHGFGLLLPDGARAARYFGCCDGGWICLVAAAISPPPDDEHCVAGHICMMDAPRVHVFWRMGIGERMKKLLSKITREQVQVIVKFIKALKFMIYQSNDKDKPKHPVLEEKTDAAPDPVASTGGAAAGFPWRRFGFVVASTVAVLSIAYFCYRRRHPPPPPPRIQKPAGLLQLLDDFPVGAALIGAEPPVAVVDGMSAASAAVDVPQPPALVMPPAAGAAPPLPPQQHA</sequence>
<organism evidence="1 2">
    <name type="scientific">Oryza meyeriana var. granulata</name>
    <dbReference type="NCBI Taxonomy" id="110450"/>
    <lineage>
        <taxon>Eukaryota</taxon>
        <taxon>Viridiplantae</taxon>
        <taxon>Streptophyta</taxon>
        <taxon>Embryophyta</taxon>
        <taxon>Tracheophyta</taxon>
        <taxon>Spermatophyta</taxon>
        <taxon>Magnoliopsida</taxon>
        <taxon>Liliopsida</taxon>
        <taxon>Poales</taxon>
        <taxon>Poaceae</taxon>
        <taxon>BOP clade</taxon>
        <taxon>Oryzoideae</taxon>
        <taxon>Oryzeae</taxon>
        <taxon>Oryzinae</taxon>
        <taxon>Oryza</taxon>
        <taxon>Oryza meyeriana</taxon>
    </lineage>
</organism>
<gene>
    <name evidence="1" type="ORF">E2562_039290</name>
</gene>
<name>A0A6G1DTX7_9ORYZ</name>
<dbReference type="EMBL" id="SPHZ02000006">
    <property type="protein sequence ID" value="KAF0915866.1"/>
    <property type="molecule type" value="Genomic_DNA"/>
</dbReference>
<dbReference type="AlphaFoldDB" id="A0A6G1DTX7"/>
<evidence type="ECO:0000313" key="2">
    <source>
        <dbReference type="Proteomes" id="UP000479710"/>
    </source>
</evidence>
<evidence type="ECO:0008006" key="3">
    <source>
        <dbReference type="Google" id="ProtNLM"/>
    </source>
</evidence>
<reference evidence="1 2" key="1">
    <citation type="submission" date="2019-11" db="EMBL/GenBank/DDBJ databases">
        <title>Whole genome sequence of Oryza granulata.</title>
        <authorList>
            <person name="Li W."/>
        </authorList>
    </citation>
    <scope>NUCLEOTIDE SEQUENCE [LARGE SCALE GENOMIC DNA]</scope>
    <source>
        <strain evidence="2">cv. Menghai</strain>
        <tissue evidence="1">Leaf</tissue>
    </source>
</reference>
<evidence type="ECO:0000313" key="1">
    <source>
        <dbReference type="EMBL" id="KAF0915866.1"/>
    </source>
</evidence>
<comment type="caution">
    <text evidence="1">The sequence shown here is derived from an EMBL/GenBank/DDBJ whole genome shotgun (WGS) entry which is preliminary data.</text>
</comment>
<accession>A0A6G1DTX7</accession>
<dbReference type="PANTHER" id="PTHR33110">
    <property type="entry name" value="F-BOX/KELCH-REPEAT PROTEIN-RELATED"/>
    <property type="match status" value="1"/>
</dbReference>
<keyword evidence="2" id="KW-1185">Reference proteome</keyword>
<dbReference type="Proteomes" id="UP000479710">
    <property type="component" value="Unassembled WGS sequence"/>
</dbReference>
<protein>
    <recommendedName>
        <fullName evidence="3">F-box domain-containing protein</fullName>
    </recommendedName>
</protein>
<proteinExistence type="predicted"/>